<evidence type="ECO:0000313" key="2">
    <source>
        <dbReference type="EMBL" id="KAK2557035.1"/>
    </source>
</evidence>
<name>A0AAD9Q9Z7_ACRCE</name>
<reference evidence="2" key="1">
    <citation type="journal article" date="2023" name="G3 (Bethesda)">
        <title>Whole genome assembly and annotation of the endangered Caribbean coral Acropora cervicornis.</title>
        <authorList>
            <person name="Selwyn J.D."/>
            <person name="Vollmer S.V."/>
        </authorList>
    </citation>
    <scope>NUCLEOTIDE SEQUENCE</scope>
    <source>
        <strain evidence="2">K2</strain>
    </source>
</reference>
<keyword evidence="1" id="KW-0175">Coiled coil</keyword>
<reference evidence="2" key="2">
    <citation type="journal article" date="2023" name="Science">
        <title>Genomic signatures of disease resistance in endangered staghorn corals.</title>
        <authorList>
            <person name="Vollmer S.V."/>
            <person name="Selwyn J.D."/>
            <person name="Despard B.A."/>
            <person name="Roesel C.L."/>
        </authorList>
    </citation>
    <scope>NUCLEOTIDE SEQUENCE</scope>
    <source>
        <strain evidence="2">K2</strain>
    </source>
</reference>
<protein>
    <submittedName>
        <fullName evidence="2">Uncharacterized protein</fullName>
    </submittedName>
</protein>
<dbReference type="AlphaFoldDB" id="A0AAD9Q9Z7"/>
<dbReference type="EMBL" id="JARQWQ010000052">
    <property type="protein sequence ID" value="KAK2557035.1"/>
    <property type="molecule type" value="Genomic_DNA"/>
</dbReference>
<sequence length="213" mass="24577">MVRTCNGANPLTFVGRATGIPEDVTQRKIHAFWETSRFQVRHTLKREFRESDEQLRVDYERKTSKFADLEDHVEKVYEQERQAEKLLEDAKVEVKEQQDSLEALKKEFSRFKSMLGQTQQAPSNRTQNATTINMIADIKSSTWYRRRQESKDMLENIHGGEEGAIFGAWDLSAAYSSKETIDKLIASYKRGKCLQGVFGKAVKDFNNSEEALK</sequence>
<organism evidence="2 3">
    <name type="scientific">Acropora cervicornis</name>
    <name type="common">Staghorn coral</name>
    <dbReference type="NCBI Taxonomy" id="6130"/>
    <lineage>
        <taxon>Eukaryota</taxon>
        <taxon>Metazoa</taxon>
        <taxon>Cnidaria</taxon>
        <taxon>Anthozoa</taxon>
        <taxon>Hexacorallia</taxon>
        <taxon>Scleractinia</taxon>
        <taxon>Astrocoeniina</taxon>
        <taxon>Acroporidae</taxon>
        <taxon>Acropora</taxon>
    </lineage>
</organism>
<gene>
    <name evidence="2" type="ORF">P5673_020886</name>
</gene>
<evidence type="ECO:0000256" key="1">
    <source>
        <dbReference type="SAM" id="Coils"/>
    </source>
</evidence>
<accession>A0AAD9Q9Z7</accession>
<keyword evidence="3" id="KW-1185">Reference proteome</keyword>
<comment type="caution">
    <text evidence="2">The sequence shown here is derived from an EMBL/GenBank/DDBJ whole genome shotgun (WGS) entry which is preliminary data.</text>
</comment>
<proteinExistence type="predicted"/>
<dbReference type="Proteomes" id="UP001249851">
    <property type="component" value="Unassembled WGS sequence"/>
</dbReference>
<evidence type="ECO:0000313" key="3">
    <source>
        <dbReference type="Proteomes" id="UP001249851"/>
    </source>
</evidence>
<feature type="coiled-coil region" evidence="1">
    <location>
        <begin position="69"/>
        <end position="114"/>
    </location>
</feature>